<dbReference type="InterPro" id="IPR035940">
    <property type="entry name" value="CAP_sf"/>
</dbReference>
<organism evidence="3 4">
    <name type="scientific">Pelotomaculum propionicicum</name>
    <dbReference type="NCBI Taxonomy" id="258475"/>
    <lineage>
        <taxon>Bacteria</taxon>
        <taxon>Bacillati</taxon>
        <taxon>Bacillota</taxon>
        <taxon>Clostridia</taxon>
        <taxon>Eubacteriales</taxon>
        <taxon>Desulfotomaculaceae</taxon>
        <taxon>Pelotomaculum</taxon>
    </lineage>
</organism>
<sequence length="231" mass="25086">MKSTARVIFMTAASFLFSLMLVTGIASTAHADTAGMSGSYGNDGIQYSQPYDGIQYNSSNYYYSPAQNYSYNYRNTVRYQAAPTQKTAPVKSAPAATTGSAISGLTAKESQMYNLVNQDRINNGLAPLSLDMNLVNLARMKSQDMYQNNYFSHTSPTYGSAYQMEKNAGLSYSIMGAENIAKAPSVQYTENAFMNSSGHRANILNSQYNTVGIGIVDSQSGVVVTQLFAKK</sequence>
<keyword evidence="1" id="KW-0732">Signal</keyword>
<feature type="domain" description="SCP" evidence="2">
    <location>
        <begin position="113"/>
        <end position="227"/>
    </location>
</feature>
<accession>A0A4Y7RQ35</accession>
<feature type="chain" id="PRO_5021389823" description="SCP domain-containing protein" evidence="1">
    <location>
        <begin position="32"/>
        <end position="231"/>
    </location>
</feature>
<evidence type="ECO:0000313" key="4">
    <source>
        <dbReference type="Proteomes" id="UP000297597"/>
    </source>
</evidence>
<reference evidence="3 4" key="1">
    <citation type="journal article" date="2018" name="Environ. Microbiol.">
        <title>Novel energy conservation strategies and behaviour of Pelotomaculum schinkii driving syntrophic propionate catabolism.</title>
        <authorList>
            <person name="Hidalgo-Ahumada C.A.P."/>
            <person name="Nobu M.K."/>
            <person name="Narihiro T."/>
            <person name="Tamaki H."/>
            <person name="Liu W.T."/>
            <person name="Kamagata Y."/>
            <person name="Stams A.J.M."/>
            <person name="Imachi H."/>
            <person name="Sousa D.Z."/>
        </authorList>
    </citation>
    <scope>NUCLEOTIDE SEQUENCE [LARGE SCALE GENOMIC DNA]</scope>
    <source>
        <strain evidence="3 4">MGP</strain>
    </source>
</reference>
<evidence type="ECO:0000313" key="3">
    <source>
        <dbReference type="EMBL" id="TEB10971.1"/>
    </source>
</evidence>
<comment type="caution">
    <text evidence="3">The sequence shown here is derived from an EMBL/GenBank/DDBJ whole genome shotgun (WGS) entry which is preliminary data.</text>
</comment>
<dbReference type="CDD" id="cd05379">
    <property type="entry name" value="CAP_bacterial"/>
    <property type="match status" value="1"/>
</dbReference>
<dbReference type="Proteomes" id="UP000297597">
    <property type="component" value="Unassembled WGS sequence"/>
</dbReference>
<dbReference type="EMBL" id="QFFZ01000019">
    <property type="protein sequence ID" value="TEB10971.1"/>
    <property type="molecule type" value="Genomic_DNA"/>
</dbReference>
<dbReference type="InterPro" id="IPR014044">
    <property type="entry name" value="CAP_dom"/>
</dbReference>
<dbReference type="SUPFAM" id="SSF55797">
    <property type="entry name" value="PR-1-like"/>
    <property type="match status" value="1"/>
</dbReference>
<gene>
    <name evidence="3" type="ORF">Pmgp_01987</name>
</gene>
<dbReference type="Pfam" id="PF00188">
    <property type="entry name" value="CAP"/>
    <property type="match status" value="1"/>
</dbReference>
<dbReference type="PANTHER" id="PTHR31157:SF1">
    <property type="entry name" value="SCP DOMAIN-CONTAINING PROTEIN"/>
    <property type="match status" value="1"/>
</dbReference>
<protein>
    <recommendedName>
        <fullName evidence="2">SCP domain-containing protein</fullName>
    </recommendedName>
</protein>
<dbReference type="AlphaFoldDB" id="A0A4Y7RQ35"/>
<feature type="signal peptide" evidence="1">
    <location>
        <begin position="1"/>
        <end position="31"/>
    </location>
</feature>
<dbReference type="Gene3D" id="3.40.33.10">
    <property type="entry name" value="CAP"/>
    <property type="match status" value="1"/>
</dbReference>
<dbReference type="RefSeq" id="WP_192902877.1">
    <property type="nucleotide sequence ID" value="NZ_QFFZ01000019.1"/>
</dbReference>
<keyword evidence="4" id="KW-1185">Reference proteome</keyword>
<dbReference type="PANTHER" id="PTHR31157">
    <property type="entry name" value="SCP DOMAIN-CONTAINING PROTEIN"/>
    <property type="match status" value="1"/>
</dbReference>
<proteinExistence type="predicted"/>
<evidence type="ECO:0000259" key="2">
    <source>
        <dbReference type="Pfam" id="PF00188"/>
    </source>
</evidence>
<evidence type="ECO:0000256" key="1">
    <source>
        <dbReference type="SAM" id="SignalP"/>
    </source>
</evidence>
<name>A0A4Y7RQ35_9FIRM</name>